<comment type="caution">
    <text evidence="13">The sequence shown here is derived from an EMBL/GenBank/DDBJ whole genome shotgun (WGS) entry which is preliminary data.</text>
</comment>
<dbReference type="GO" id="GO:0003677">
    <property type="term" value="F:DNA binding"/>
    <property type="evidence" value="ECO:0007669"/>
    <property type="project" value="UniProtKB-UniRule"/>
</dbReference>
<keyword evidence="6 11" id="KW-0067">ATP-binding</keyword>
<evidence type="ECO:0000256" key="3">
    <source>
        <dbReference type="ARBA" id="ARBA00022741"/>
    </source>
</evidence>
<dbReference type="AlphaFoldDB" id="A0A2G4YQ07"/>
<dbReference type="Proteomes" id="UP000229730">
    <property type="component" value="Unassembled WGS sequence"/>
</dbReference>
<comment type="similarity">
    <text evidence="10 11">Belongs to the ABC transporter superfamily. ABCF family. Uup subfamily.</text>
</comment>
<dbReference type="HAMAP" id="MF_00848">
    <property type="entry name" value="Uup"/>
    <property type="match status" value="1"/>
</dbReference>
<accession>A0A2G4YQ07</accession>
<dbReference type="GO" id="GO:0006281">
    <property type="term" value="P:DNA repair"/>
    <property type="evidence" value="ECO:0007669"/>
    <property type="project" value="UniProtKB-KW"/>
</dbReference>
<dbReference type="CDD" id="cd03221">
    <property type="entry name" value="ABCF_EF-3"/>
    <property type="match status" value="2"/>
</dbReference>
<dbReference type="InterPro" id="IPR037118">
    <property type="entry name" value="Val-tRNA_synth_C_sf"/>
</dbReference>
<dbReference type="PROSITE" id="PS00211">
    <property type="entry name" value="ABC_TRANSPORTER_1"/>
    <property type="match status" value="1"/>
</dbReference>
<evidence type="ECO:0000256" key="8">
    <source>
        <dbReference type="ARBA" id="ARBA00023204"/>
    </source>
</evidence>
<dbReference type="SUPFAM" id="SSF52540">
    <property type="entry name" value="P-loop containing nucleoside triphosphate hydrolases"/>
    <property type="match status" value="2"/>
</dbReference>
<name>A0A2G4YQ07_9PROT</name>
<keyword evidence="7 11" id="KW-0238">DNA-binding</keyword>
<dbReference type="InterPro" id="IPR032524">
    <property type="entry name" value="ABC_tran_C"/>
</dbReference>
<feature type="binding site" evidence="11">
    <location>
        <begin position="38"/>
        <end position="45"/>
    </location>
    <ligand>
        <name>ATP</name>
        <dbReference type="ChEBI" id="CHEBI:30616"/>
        <label>1</label>
    </ligand>
</feature>
<evidence type="ECO:0000256" key="4">
    <source>
        <dbReference type="ARBA" id="ARBA00022763"/>
    </source>
</evidence>
<dbReference type="Pfam" id="PF16326">
    <property type="entry name" value="ABC_tran_CTD"/>
    <property type="match status" value="1"/>
</dbReference>
<keyword evidence="5 11" id="KW-0378">Hydrolase</keyword>
<evidence type="ECO:0000256" key="9">
    <source>
        <dbReference type="ARBA" id="ARBA00049360"/>
    </source>
</evidence>
<dbReference type="OrthoDB" id="9762369at2"/>
<dbReference type="Gene3D" id="1.10.287.380">
    <property type="entry name" value="Valyl-tRNA synthetase, C-terminal domain"/>
    <property type="match status" value="1"/>
</dbReference>
<dbReference type="GO" id="GO:0043022">
    <property type="term" value="F:ribosome binding"/>
    <property type="evidence" value="ECO:0007669"/>
    <property type="project" value="UniProtKB-UniRule"/>
</dbReference>
<evidence type="ECO:0000256" key="1">
    <source>
        <dbReference type="ARBA" id="ARBA00022490"/>
    </source>
</evidence>
<dbReference type="InterPro" id="IPR003593">
    <property type="entry name" value="AAA+_ATPase"/>
</dbReference>
<feature type="binding site" evidence="11">
    <location>
        <begin position="317"/>
        <end position="324"/>
    </location>
    <ligand>
        <name>ATP</name>
        <dbReference type="ChEBI" id="CHEBI:30616"/>
        <label>2</label>
    </ligand>
</feature>
<gene>
    <name evidence="11" type="primary">uup</name>
    <name evidence="13" type="ORF">CRD36_11385</name>
</gene>
<keyword evidence="14" id="KW-1185">Reference proteome</keyword>
<dbReference type="SMART" id="SM00382">
    <property type="entry name" value="AAA"/>
    <property type="match status" value="2"/>
</dbReference>
<dbReference type="PANTHER" id="PTHR42855">
    <property type="entry name" value="ABC TRANSPORTER ATP-BINDING SUBUNIT"/>
    <property type="match status" value="1"/>
</dbReference>
<evidence type="ECO:0000256" key="6">
    <source>
        <dbReference type="ARBA" id="ARBA00022840"/>
    </source>
</evidence>
<comment type="function">
    <text evidence="11">Probably plays a role in ribosome assembly or function. May be involved in resolution of branched DNA intermediates that result from template switching in postreplication gaps. Binds DNA and has ATPase activity.</text>
</comment>
<proteinExistence type="inferred from homology"/>
<organism evidence="13 14">
    <name type="scientific">Paremcibacter congregatus</name>
    <dbReference type="NCBI Taxonomy" id="2043170"/>
    <lineage>
        <taxon>Bacteria</taxon>
        <taxon>Pseudomonadati</taxon>
        <taxon>Pseudomonadota</taxon>
        <taxon>Alphaproteobacteria</taxon>
        <taxon>Emcibacterales</taxon>
        <taxon>Emcibacteraceae</taxon>
        <taxon>Paremcibacter</taxon>
    </lineage>
</organism>
<keyword evidence="13" id="KW-0251">Elongation factor</keyword>
<dbReference type="InterPro" id="IPR043686">
    <property type="entry name" value="Uup"/>
</dbReference>
<feature type="domain" description="ABC transporter" evidence="12">
    <location>
        <begin position="285"/>
        <end position="503"/>
    </location>
</feature>
<dbReference type="FunCoup" id="A0A2G4YQ07">
    <property type="interactions" value="297"/>
</dbReference>
<dbReference type="PANTHER" id="PTHR42855:SF1">
    <property type="entry name" value="ABC TRANSPORTER DOMAIN-CONTAINING PROTEIN"/>
    <property type="match status" value="1"/>
</dbReference>
<keyword evidence="3 11" id="KW-0547">Nucleotide-binding</keyword>
<dbReference type="InterPro" id="IPR051309">
    <property type="entry name" value="ABCF_ATPase"/>
</dbReference>
<dbReference type="FunFam" id="3.40.50.300:FF:000309">
    <property type="entry name" value="ABC transporter ATP-binding protein"/>
    <property type="match status" value="1"/>
</dbReference>
<protein>
    <recommendedName>
        <fullName evidence="11">ATP-binding protein Uup</fullName>
        <ecNumber evidence="11">3.6.1.-</ecNumber>
    </recommendedName>
</protein>
<dbReference type="RefSeq" id="WP_099473329.1">
    <property type="nucleotide sequence ID" value="NZ_CP041025.1"/>
</dbReference>
<sequence length="600" mass="66971">MAPPLLTITEMALRFGETPLFEGLELSIGDRDRISLVGRNGSGKSTLMKVIAGQVEADYGERFLQPGCHVTYLDQEPDLSGYDTLHDYVASGLSEASQEETYRVDIILEDIKLDPLLDPTKLSGGEGRRAALARALISDADILLLDEPTNHLDIQTIQWLEESLAEFRGGLVIISHDRTFLNNVTNTTFWLDRGRVRRLDKGFAHFEEWSETIIEQERVERAKLDKLIEKETDWSHKGITARRKRNMGRMRNLWALREQRADQIAVTGQAKLGLESGKAAGKKVIEAKDISKSFNGEVIFEPFSLRVMRGDRIGIIGPNGVGKTTLLKVLTGQLAPDTGTVTHGTNLEITFLDQKRALLDENATLWDTLSDGGDHIMVRGHSKHIVSYLKDFLFDAGQVRSPVSSLSGGEKNRLVLAKTLALPTNFLILDEPTNDLDMDTLDLLQDMLGEYDGTLILVSHDRDFLDRIVTSSLVLEGDGKVLEYPGGYQDYIRQRASRKAEEAAAAAAAKKAAKPVDAPQNRAVKLSYKHQRALENLPKEIAKLESDITKFQIKLGEVDFYSKDPEGFSKINRALEAAMADLAAKEEEWLELEMLREEMK</sequence>
<keyword evidence="1 11" id="KW-0963">Cytoplasm</keyword>
<dbReference type="EC" id="3.6.1.-" evidence="11"/>
<reference evidence="13 14" key="1">
    <citation type="submission" date="2017-10" db="EMBL/GenBank/DDBJ databases">
        <title>Frigbacter circumglobatus gen. nov. sp. nov., isolated from sediment cultured in situ.</title>
        <authorList>
            <person name="Zhao Z."/>
        </authorList>
    </citation>
    <scope>NUCLEOTIDE SEQUENCE [LARGE SCALE GENOMIC DNA]</scope>
    <source>
        <strain evidence="13 14">ZYL</strain>
    </source>
</reference>
<dbReference type="GO" id="GO:0016887">
    <property type="term" value="F:ATP hydrolysis activity"/>
    <property type="evidence" value="ECO:0007669"/>
    <property type="project" value="UniProtKB-UniRule"/>
</dbReference>
<evidence type="ECO:0000313" key="13">
    <source>
        <dbReference type="EMBL" id="PHZ84411.1"/>
    </source>
</evidence>
<keyword evidence="13" id="KW-0648">Protein biosynthesis</keyword>
<comment type="catalytic activity">
    <reaction evidence="9 11">
        <text>ATP + H2O = ADP + phosphate + H(+)</text>
        <dbReference type="Rhea" id="RHEA:13065"/>
        <dbReference type="ChEBI" id="CHEBI:15377"/>
        <dbReference type="ChEBI" id="CHEBI:15378"/>
        <dbReference type="ChEBI" id="CHEBI:30616"/>
        <dbReference type="ChEBI" id="CHEBI:43474"/>
        <dbReference type="ChEBI" id="CHEBI:456216"/>
    </reaction>
</comment>
<evidence type="ECO:0000256" key="11">
    <source>
        <dbReference type="HAMAP-Rule" id="MF_00848"/>
    </source>
</evidence>
<dbReference type="InParanoid" id="A0A2G4YQ07"/>
<dbReference type="InterPro" id="IPR027417">
    <property type="entry name" value="P-loop_NTPase"/>
</dbReference>
<feature type="domain" description="ABC transporter" evidence="12">
    <location>
        <begin position="6"/>
        <end position="218"/>
    </location>
</feature>
<keyword evidence="2 11" id="KW-0677">Repeat</keyword>
<keyword evidence="8 11" id="KW-0234">DNA repair</keyword>
<comment type="subcellular location">
    <subcellularLocation>
        <location evidence="11">Cytoplasm</location>
    </subcellularLocation>
    <text evidence="11">Associates with ribosomes.</text>
</comment>
<dbReference type="InterPro" id="IPR017871">
    <property type="entry name" value="ABC_transporter-like_CS"/>
</dbReference>
<evidence type="ECO:0000259" key="12">
    <source>
        <dbReference type="PROSITE" id="PS50893"/>
    </source>
</evidence>
<evidence type="ECO:0000256" key="7">
    <source>
        <dbReference type="ARBA" id="ARBA00023125"/>
    </source>
</evidence>
<dbReference type="GO" id="GO:0005737">
    <property type="term" value="C:cytoplasm"/>
    <property type="evidence" value="ECO:0007669"/>
    <property type="project" value="UniProtKB-SubCell"/>
</dbReference>
<dbReference type="Gene3D" id="3.40.50.300">
    <property type="entry name" value="P-loop containing nucleotide triphosphate hydrolases"/>
    <property type="match status" value="2"/>
</dbReference>
<evidence type="ECO:0000256" key="2">
    <source>
        <dbReference type="ARBA" id="ARBA00022737"/>
    </source>
</evidence>
<dbReference type="GO" id="GO:0005524">
    <property type="term" value="F:ATP binding"/>
    <property type="evidence" value="ECO:0007669"/>
    <property type="project" value="UniProtKB-UniRule"/>
</dbReference>
<dbReference type="InterPro" id="IPR003439">
    <property type="entry name" value="ABC_transporter-like_ATP-bd"/>
</dbReference>
<evidence type="ECO:0000256" key="10">
    <source>
        <dbReference type="ARBA" id="ARBA00061478"/>
    </source>
</evidence>
<dbReference type="EMBL" id="PDEM01000024">
    <property type="protein sequence ID" value="PHZ84411.1"/>
    <property type="molecule type" value="Genomic_DNA"/>
</dbReference>
<dbReference type="Pfam" id="PF00005">
    <property type="entry name" value="ABC_tran"/>
    <property type="match status" value="2"/>
</dbReference>
<evidence type="ECO:0000256" key="5">
    <source>
        <dbReference type="ARBA" id="ARBA00022801"/>
    </source>
</evidence>
<keyword evidence="4 11" id="KW-0227">DNA damage</keyword>
<evidence type="ECO:0000313" key="14">
    <source>
        <dbReference type="Proteomes" id="UP000229730"/>
    </source>
</evidence>
<dbReference type="PROSITE" id="PS50893">
    <property type="entry name" value="ABC_TRANSPORTER_2"/>
    <property type="match status" value="2"/>
</dbReference>
<dbReference type="GO" id="GO:0003746">
    <property type="term" value="F:translation elongation factor activity"/>
    <property type="evidence" value="ECO:0007669"/>
    <property type="project" value="UniProtKB-KW"/>
</dbReference>